<keyword evidence="9" id="KW-1185">Reference proteome</keyword>
<dbReference type="GO" id="GO:0033890">
    <property type="term" value="F:ribonuclease D activity"/>
    <property type="evidence" value="ECO:0007669"/>
    <property type="project" value="UniProtKB-EC"/>
</dbReference>
<organism evidence="8 9">
    <name type="scientific">Salinisphaera aquimarina</name>
    <dbReference type="NCBI Taxonomy" id="2094031"/>
    <lineage>
        <taxon>Bacteria</taxon>
        <taxon>Pseudomonadati</taxon>
        <taxon>Pseudomonadota</taxon>
        <taxon>Gammaproteobacteria</taxon>
        <taxon>Salinisphaerales</taxon>
        <taxon>Salinisphaeraceae</taxon>
        <taxon>Salinisphaera</taxon>
    </lineage>
</organism>
<name>A0ABV7EKF9_9GAMM</name>
<gene>
    <name evidence="6 8" type="primary">rnd</name>
    <name evidence="8" type="ORF">ACFOSU_00580</name>
</gene>
<keyword evidence="3 6" id="KW-0540">Nuclease</keyword>
<evidence type="ECO:0000256" key="4">
    <source>
        <dbReference type="ARBA" id="ARBA00022801"/>
    </source>
</evidence>
<dbReference type="SMART" id="SM00474">
    <property type="entry name" value="35EXOc"/>
    <property type="match status" value="1"/>
</dbReference>
<evidence type="ECO:0000256" key="5">
    <source>
        <dbReference type="ARBA" id="ARBA00022839"/>
    </source>
</evidence>
<reference evidence="9" key="1">
    <citation type="journal article" date="2019" name="Int. J. Syst. Evol. Microbiol.">
        <title>The Global Catalogue of Microorganisms (GCM) 10K type strain sequencing project: providing services to taxonomists for standard genome sequencing and annotation.</title>
        <authorList>
            <consortium name="The Broad Institute Genomics Platform"/>
            <consortium name="The Broad Institute Genome Sequencing Center for Infectious Disease"/>
            <person name="Wu L."/>
            <person name="Ma J."/>
        </authorList>
    </citation>
    <scope>NUCLEOTIDE SEQUENCE [LARGE SCALE GENOMIC DNA]</scope>
    <source>
        <strain evidence="9">KCTC 52640</strain>
    </source>
</reference>
<evidence type="ECO:0000256" key="6">
    <source>
        <dbReference type="HAMAP-Rule" id="MF_01899"/>
    </source>
</evidence>
<dbReference type="PANTHER" id="PTHR47649">
    <property type="entry name" value="RIBONUCLEASE D"/>
    <property type="match status" value="1"/>
</dbReference>
<dbReference type="PROSITE" id="PS50967">
    <property type="entry name" value="HRDC"/>
    <property type="match status" value="1"/>
</dbReference>
<evidence type="ECO:0000256" key="1">
    <source>
        <dbReference type="ARBA" id="ARBA00022490"/>
    </source>
</evidence>
<dbReference type="InterPro" id="IPR006292">
    <property type="entry name" value="RNase_D"/>
</dbReference>
<evidence type="ECO:0000256" key="3">
    <source>
        <dbReference type="ARBA" id="ARBA00022722"/>
    </source>
</evidence>
<comment type="cofactor">
    <cofactor evidence="6">
        <name>a divalent metal cation</name>
        <dbReference type="ChEBI" id="CHEBI:60240"/>
    </cofactor>
</comment>
<dbReference type="InterPro" id="IPR012337">
    <property type="entry name" value="RNaseH-like_sf"/>
</dbReference>
<dbReference type="InterPro" id="IPR002121">
    <property type="entry name" value="HRDC_dom"/>
</dbReference>
<dbReference type="InterPro" id="IPR036397">
    <property type="entry name" value="RNaseH_sf"/>
</dbReference>
<dbReference type="Proteomes" id="UP001595462">
    <property type="component" value="Unassembled WGS sequence"/>
</dbReference>
<evidence type="ECO:0000256" key="2">
    <source>
        <dbReference type="ARBA" id="ARBA00022694"/>
    </source>
</evidence>
<comment type="function">
    <text evidence="6">Exonuclease involved in the 3' processing of various precursor tRNAs. Initiates hydrolysis at the 3'-terminus of an RNA molecule and releases 5'-mononucleotides.</text>
</comment>
<dbReference type="NCBIfam" id="TIGR01388">
    <property type="entry name" value="rnd"/>
    <property type="match status" value="1"/>
</dbReference>
<dbReference type="InterPro" id="IPR002562">
    <property type="entry name" value="3'-5'_exonuclease_dom"/>
</dbReference>
<keyword evidence="2 6" id="KW-0819">tRNA processing</keyword>
<comment type="similarity">
    <text evidence="6">Belongs to the RNase D family.</text>
</comment>
<evidence type="ECO:0000313" key="8">
    <source>
        <dbReference type="EMBL" id="MFC3102381.1"/>
    </source>
</evidence>
<dbReference type="Gene3D" id="1.10.150.80">
    <property type="entry name" value="HRDC domain"/>
    <property type="match status" value="1"/>
</dbReference>
<accession>A0ABV7EKF9</accession>
<dbReference type="RefSeq" id="WP_380685382.1">
    <property type="nucleotide sequence ID" value="NZ_JBHRSS010000001.1"/>
</dbReference>
<dbReference type="EC" id="3.1.13.5" evidence="6"/>
<dbReference type="SUPFAM" id="SSF53098">
    <property type="entry name" value="Ribonuclease H-like"/>
    <property type="match status" value="1"/>
</dbReference>
<protein>
    <recommendedName>
        <fullName evidence="6">Ribonuclease D</fullName>
        <shortName evidence="6">RNase D</shortName>
        <ecNumber evidence="6">3.1.13.5</ecNumber>
    </recommendedName>
</protein>
<dbReference type="Pfam" id="PF00570">
    <property type="entry name" value="HRDC"/>
    <property type="match status" value="1"/>
</dbReference>
<proteinExistence type="inferred from homology"/>
<feature type="domain" description="HRDC" evidence="7">
    <location>
        <begin position="216"/>
        <end position="296"/>
    </location>
</feature>
<dbReference type="SUPFAM" id="SSF47819">
    <property type="entry name" value="HRDC-like"/>
    <property type="match status" value="2"/>
</dbReference>
<dbReference type="InterPro" id="IPR044876">
    <property type="entry name" value="HRDC_dom_sf"/>
</dbReference>
<comment type="caution">
    <text evidence="8">The sequence shown here is derived from an EMBL/GenBank/DDBJ whole genome shotgun (WGS) entry which is preliminary data.</text>
</comment>
<dbReference type="EMBL" id="JBHRSS010000001">
    <property type="protein sequence ID" value="MFC3102381.1"/>
    <property type="molecule type" value="Genomic_DNA"/>
</dbReference>
<dbReference type="Pfam" id="PF01612">
    <property type="entry name" value="DNA_pol_A_exo1"/>
    <property type="match status" value="1"/>
</dbReference>
<sequence>MIPKPPEHVATITDASTLREFCARMRARDWVAIDTEFLRESTYYPKLCLVQIADREEIGLIDVLVIDDLGPLADLLSDPRVLKVFHSAEQDLEVLSQRFGPVPAPLFDTQIAAALVGQDDQMGYARLITALLEVDLPKTHTRTDWSRRPLPDGALDYAADDVRYLAVAYEVICTQLNELGRAAWLTDDFQQLADPARFNIDTTRAWRRLKHWHRMPAAQQQVLAELADWREREAMRANRPRKWVLADDALSDIARVRPTDMQALEAIATLPGKTAARHGSDLIACVERAGQRKAEPLAAVPEPPSGQEKARIRAGMDRLGECAEAIGVAANVLASRKEVAAIVAGERDTRLLRGWRARAAGDDVLATIKNAEVEHDSGAG</sequence>
<dbReference type="CDD" id="cd06142">
    <property type="entry name" value="RNaseD_exo"/>
    <property type="match status" value="1"/>
</dbReference>
<comment type="subcellular location">
    <subcellularLocation>
        <location evidence="6">Cytoplasm</location>
    </subcellularLocation>
</comment>
<dbReference type="InterPro" id="IPR010997">
    <property type="entry name" value="HRDC-like_sf"/>
</dbReference>
<dbReference type="InterPro" id="IPR051086">
    <property type="entry name" value="RNase_D-like"/>
</dbReference>
<evidence type="ECO:0000259" key="7">
    <source>
        <dbReference type="PROSITE" id="PS50967"/>
    </source>
</evidence>
<dbReference type="SMART" id="SM00341">
    <property type="entry name" value="HRDC"/>
    <property type="match status" value="1"/>
</dbReference>
<evidence type="ECO:0000313" key="9">
    <source>
        <dbReference type="Proteomes" id="UP001595462"/>
    </source>
</evidence>
<keyword evidence="5 6" id="KW-0269">Exonuclease</keyword>
<keyword evidence="4 6" id="KW-0378">Hydrolase</keyword>
<dbReference type="HAMAP" id="MF_01899">
    <property type="entry name" value="RNase_D"/>
    <property type="match status" value="1"/>
</dbReference>
<comment type="catalytic activity">
    <reaction evidence="6">
        <text>Exonucleolytic cleavage that removes extra residues from the 3'-terminus of tRNA to produce 5'-mononucleotides.</text>
        <dbReference type="EC" id="3.1.13.5"/>
    </reaction>
</comment>
<keyword evidence="1 6" id="KW-0963">Cytoplasm</keyword>
<dbReference type="Gene3D" id="3.30.420.10">
    <property type="entry name" value="Ribonuclease H-like superfamily/Ribonuclease H"/>
    <property type="match status" value="1"/>
</dbReference>
<dbReference type="PANTHER" id="PTHR47649:SF1">
    <property type="entry name" value="RIBONUCLEASE D"/>
    <property type="match status" value="1"/>
</dbReference>